<protein>
    <recommendedName>
        <fullName evidence="2">Lysine decarboxylase family</fullName>
    </recommendedName>
</protein>
<dbReference type="GO" id="GO:0016799">
    <property type="term" value="F:hydrolase activity, hydrolyzing N-glycosyl compounds"/>
    <property type="evidence" value="ECO:0007669"/>
    <property type="project" value="TreeGrafter"/>
</dbReference>
<dbReference type="InterPro" id="IPR031100">
    <property type="entry name" value="LOG_fam"/>
</dbReference>
<organism evidence="1">
    <name type="scientific">hydrothermal vent metagenome</name>
    <dbReference type="NCBI Taxonomy" id="652676"/>
    <lineage>
        <taxon>unclassified sequences</taxon>
        <taxon>metagenomes</taxon>
        <taxon>ecological metagenomes</taxon>
    </lineage>
</organism>
<dbReference type="GO" id="GO:0005829">
    <property type="term" value="C:cytosol"/>
    <property type="evidence" value="ECO:0007669"/>
    <property type="project" value="TreeGrafter"/>
</dbReference>
<name>A0A3B0SWZ4_9ZZZZ</name>
<gene>
    <name evidence="1" type="ORF">MNBD_ALPHA05-1290</name>
</gene>
<dbReference type="GO" id="GO:0009691">
    <property type="term" value="P:cytokinin biosynthetic process"/>
    <property type="evidence" value="ECO:0007669"/>
    <property type="project" value="InterPro"/>
</dbReference>
<proteinExistence type="predicted"/>
<dbReference type="PANTHER" id="PTHR31223:SF70">
    <property type="entry name" value="LOG FAMILY PROTEIN YJL055W"/>
    <property type="match status" value="1"/>
</dbReference>
<dbReference type="EMBL" id="UOEH01000667">
    <property type="protein sequence ID" value="VAW08503.1"/>
    <property type="molecule type" value="Genomic_DNA"/>
</dbReference>
<dbReference type="InterPro" id="IPR005269">
    <property type="entry name" value="LOG"/>
</dbReference>
<dbReference type="NCBIfam" id="TIGR00730">
    <property type="entry name" value="Rossman fold protein, TIGR00730 family"/>
    <property type="match status" value="1"/>
</dbReference>
<sequence>MPSQQQETYKVMKSLCVYCGSRPGKDPAFEEAAIAVGKEAARRGCRIVYGGGKMGLMGATAGAARDAGGDVFGVIPDFLVELEGILEGVDHKIVDTMHERKMLMFEESDAILTLPGGIGTLEELIEVLSWARLALHRKPIIVLNLNGFWTPLQQLFEHVVSQGFADKELLNDTVFVSSVEEVFPAAEQQLLRAKA</sequence>
<dbReference type="AlphaFoldDB" id="A0A3B0SWZ4"/>
<accession>A0A3B0SWZ4</accession>
<dbReference type="Pfam" id="PF03641">
    <property type="entry name" value="Lysine_decarbox"/>
    <property type="match status" value="1"/>
</dbReference>
<dbReference type="PANTHER" id="PTHR31223">
    <property type="entry name" value="LOG FAMILY PROTEIN YJL055W"/>
    <property type="match status" value="1"/>
</dbReference>
<reference evidence="1" key="1">
    <citation type="submission" date="2018-06" db="EMBL/GenBank/DDBJ databases">
        <authorList>
            <person name="Zhirakovskaya E."/>
        </authorList>
    </citation>
    <scope>NUCLEOTIDE SEQUENCE</scope>
</reference>
<evidence type="ECO:0000313" key="1">
    <source>
        <dbReference type="EMBL" id="VAW08503.1"/>
    </source>
</evidence>
<dbReference type="SUPFAM" id="SSF102405">
    <property type="entry name" value="MCP/YpsA-like"/>
    <property type="match status" value="1"/>
</dbReference>
<dbReference type="Gene3D" id="3.40.50.450">
    <property type="match status" value="1"/>
</dbReference>
<evidence type="ECO:0008006" key="2">
    <source>
        <dbReference type="Google" id="ProtNLM"/>
    </source>
</evidence>